<dbReference type="Proteomes" id="UP001480595">
    <property type="component" value="Unassembled WGS sequence"/>
</dbReference>
<evidence type="ECO:0000256" key="2">
    <source>
        <dbReference type="ARBA" id="ARBA00022448"/>
    </source>
</evidence>
<comment type="caution">
    <text evidence="7">The sequence shown here is derived from an EMBL/GenBank/DDBJ whole genome shotgun (WGS) entry which is preliminary data.</text>
</comment>
<evidence type="ECO:0000256" key="1">
    <source>
        <dbReference type="ARBA" id="ARBA00004141"/>
    </source>
</evidence>
<comment type="subcellular location">
    <subcellularLocation>
        <location evidence="1">Membrane</location>
        <topology evidence="1">Multi-pass membrane protein</topology>
    </subcellularLocation>
</comment>
<keyword evidence="2" id="KW-0813">Transport</keyword>
<feature type="transmembrane region" description="Helical" evidence="6">
    <location>
        <begin position="33"/>
        <end position="54"/>
    </location>
</feature>
<reference evidence="7 8" key="1">
    <citation type="submission" date="2023-01" db="EMBL/GenBank/DDBJ databases">
        <title>Analysis of 21 Apiospora genomes using comparative genomics revels a genus with tremendous synthesis potential of carbohydrate active enzymes and secondary metabolites.</title>
        <authorList>
            <person name="Sorensen T."/>
        </authorList>
    </citation>
    <scope>NUCLEOTIDE SEQUENCE [LARGE SCALE GENOMIC DNA]</scope>
    <source>
        <strain evidence="7 8">CBS 135458</strain>
    </source>
</reference>
<dbReference type="GeneID" id="92093649"/>
<dbReference type="EMBL" id="JAQQWL010000009">
    <property type="protein sequence ID" value="KAK8058729.1"/>
    <property type="molecule type" value="Genomic_DNA"/>
</dbReference>
<evidence type="ECO:0000256" key="3">
    <source>
        <dbReference type="ARBA" id="ARBA00022692"/>
    </source>
</evidence>
<keyword evidence="4 6" id="KW-1133">Transmembrane helix</keyword>
<feature type="transmembrane region" description="Helical" evidence="6">
    <location>
        <begin position="90"/>
        <end position="108"/>
    </location>
</feature>
<dbReference type="PANTHER" id="PTHR23502:SF51">
    <property type="entry name" value="QUINIDINE RESISTANCE PROTEIN 1-RELATED"/>
    <property type="match status" value="1"/>
</dbReference>
<accession>A0ABR1ULI2</accession>
<organism evidence="7 8">
    <name type="scientific">Apiospora phragmitis</name>
    <dbReference type="NCBI Taxonomy" id="2905665"/>
    <lineage>
        <taxon>Eukaryota</taxon>
        <taxon>Fungi</taxon>
        <taxon>Dikarya</taxon>
        <taxon>Ascomycota</taxon>
        <taxon>Pezizomycotina</taxon>
        <taxon>Sordariomycetes</taxon>
        <taxon>Xylariomycetidae</taxon>
        <taxon>Amphisphaeriales</taxon>
        <taxon>Apiosporaceae</taxon>
        <taxon>Apiospora</taxon>
    </lineage>
</organism>
<evidence type="ECO:0000313" key="8">
    <source>
        <dbReference type="Proteomes" id="UP001480595"/>
    </source>
</evidence>
<proteinExistence type="predicted"/>
<name>A0ABR1ULI2_9PEZI</name>
<evidence type="ECO:0000313" key="7">
    <source>
        <dbReference type="EMBL" id="KAK8058729.1"/>
    </source>
</evidence>
<dbReference type="SUPFAM" id="SSF103473">
    <property type="entry name" value="MFS general substrate transporter"/>
    <property type="match status" value="1"/>
</dbReference>
<evidence type="ECO:0000256" key="5">
    <source>
        <dbReference type="ARBA" id="ARBA00023136"/>
    </source>
</evidence>
<keyword evidence="5 6" id="KW-0472">Membrane</keyword>
<evidence type="ECO:0000256" key="4">
    <source>
        <dbReference type="ARBA" id="ARBA00022989"/>
    </source>
</evidence>
<dbReference type="PANTHER" id="PTHR23502">
    <property type="entry name" value="MAJOR FACILITATOR SUPERFAMILY"/>
    <property type="match status" value="1"/>
</dbReference>
<keyword evidence="3 6" id="KW-0812">Transmembrane</keyword>
<feature type="transmembrane region" description="Helical" evidence="6">
    <location>
        <begin position="7"/>
        <end position="27"/>
    </location>
</feature>
<evidence type="ECO:0000256" key="6">
    <source>
        <dbReference type="SAM" id="Phobius"/>
    </source>
</evidence>
<gene>
    <name evidence="7" type="ORF">PG994_009177</name>
</gene>
<dbReference type="RefSeq" id="XP_066714175.1">
    <property type="nucleotide sequence ID" value="XM_066860586.1"/>
</dbReference>
<sequence>MPGSFLYIVYCCIHTSLSTSFVQVYHLDYLQAGFVYLPFDVGAIISTIVSGKWIDRDYRIVAQSHGLPIDKVSGDNLLHFPVEEARLRSVLLPTLVALVSVVAYGWLVDRHVINNTLLVRINEDVPATAQASSNIVRCSMSAVLVGTLQIVIDKIGFGWAFTLLGSFCLVAGFFYLIERMYGRKWRVARHVANTE</sequence>
<feature type="transmembrane region" description="Helical" evidence="6">
    <location>
        <begin position="157"/>
        <end position="177"/>
    </location>
</feature>
<dbReference type="InterPro" id="IPR036259">
    <property type="entry name" value="MFS_trans_sf"/>
</dbReference>
<dbReference type="Gene3D" id="1.20.1250.20">
    <property type="entry name" value="MFS general substrate transporter like domains"/>
    <property type="match status" value="1"/>
</dbReference>
<keyword evidence="8" id="KW-1185">Reference proteome</keyword>
<protein>
    <submittedName>
        <fullName evidence="7">Itaconate transport protein</fullName>
    </submittedName>
</protein>